<dbReference type="RefSeq" id="WP_144698033.1">
    <property type="nucleotide sequence ID" value="NZ_VNJJ01000001.1"/>
</dbReference>
<evidence type="ECO:0000313" key="1">
    <source>
        <dbReference type="EMBL" id="TVY04477.1"/>
    </source>
</evidence>
<name>A0A559JXB3_9BACL</name>
<reference evidence="1 2" key="1">
    <citation type="submission" date="2019-07" db="EMBL/GenBank/DDBJ databases">
        <authorList>
            <person name="Kim J."/>
        </authorList>
    </citation>
    <scope>NUCLEOTIDE SEQUENCE [LARGE SCALE GENOMIC DNA]</scope>
    <source>
        <strain evidence="1 2">G13</strain>
    </source>
</reference>
<keyword evidence="2" id="KW-1185">Reference proteome</keyword>
<dbReference type="AlphaFoldDB" id="A0A559JXB3"/>
<dbReference type="Proteomes" id="UP000316330">
    <property type="component" value="Unassembled WGS sequence"/>
</dbReference>
<evidence type="ECO:0000313" key="2">
    <source>
        <dbReference type="Proteomes" id="UP000316330"/>
    </source>
</evidence>
<dbReference type="EMBL" id="VNJJ01000001">
    <property type="protein sequence ID" value="TVY04477.1"/>
    <property type="molecule type" value="Genomic_DNA"/>
</dbReference>
<sequence length="348" mass="40596">MRTKLIVYLLIALFLVGCSNNHDRKEISPPKLTEDSNSNNPTDIRLMLHEIDYPLDGIQNNHIALYYLPSGEDDEHKLELVVDDHIVELPDDFLYWDIYAYASKPTIQIIENSNGNNYIAVYAGYASVGRTDSYYQVHLFTYKDNQIIEIWNDNELLLENENGRIYSTFDHHFVQINIPKYSLSETIHYEQYKPKDFIEYSKIVQLIVSDPKEAKKLLTDNHPFRTNRIERFGIMDYDNDGNDEMFFTQDIDYDPSRSYLTTLFLLVEPRGEHLTIKKAFTAPKNTIEGQILQQLISNGQFDMSGPNDTLSFWLDHGDVTHDDVDEALSRMLKNDLIIKDNDLYFIKI</sequence>
<accession>A0A559JXB3</accession>
<gene>
    <name evidence="1" type="ORF">FPZ45_02545</name>
</gene>
<dbReference type="PROSITE" id="PS51257">
    <property type="entry name" value="PROKAR_LIPOPROTEIN"/>
    <property type="match status" value="1"/>
</dbReference>
<organism evidence="1 2">
    <name type="scientific">Cohnella terricola</name>
    <dbReference type="NCBI Taxonomy" id="1289167"/>
    <lineage>
        <taxon>Bacteria</taxon>
        <taxon>Bacillati</taxon>
        <taxon>Bacillota</taxon>
        <taxon>Bacilli</taxon>
        <taxon>Bacillales</taxon>
        <taxon>Paenibacillaceae</taxon>
        <taxon>Cohnella</taxon>
    </lineage>
</organism>
<comment type="caution">
    <text evidence="1">The sequence shown here is derived from an EMBL/GenBank/DDBJ whole genome shotgun (WGS) entry which is preliminary data.</text>
</comment>
<protein>
    <submittedName>
        <fullName evidence="1">Uncharacterized protein</fullName>
    </submittedName>
</protein>
<proteinExistence type="predicted"/>